<keyword evidence="1" id="KW-1185">Reference proteome</keyword>
<sequence length="154" mass="17623">MRLRFPRRLRAARLHPSPSPALGFAPPHAPPYRRGAERAASLPAGPVQSAPRLVRLGRPVWTYGKAVRCWPGVLCLVRVKESNAEGLWPTSAFTLDWLWLCSPGCFWWHYWLCKSSYIWNLSWHYGNEILPLGKIYACGLNCRCQFADGRQTWS</sequence>
<evidence type="ECO:0000313" key="1">
    <source>
        <dbReference type="Proteomes" id="UP000000715"/>
    </source>
</evidence>
<accession>A0A8U0RD02</accession>
<gene>
    <name evidence="2" type="primary">LOC101682684</name>
</gene>
<organism evidence="1 2">
    <name type="scientific">Mustela putorius furo</name>
    <name type="common">European domestic ferret</name>
    <name type="synonym">Mustela furo</name>
    <dbReference type="NCBI Taxonomy" id="9669"/>
    <lineage>
        <taxon>Eukaryota</taxon>
        <taxon>Metazoa</taxon>
        <taxon>Chordata</taxon>
        <taxon>Craniata</taxon>
        <taxon>Vertebrata</taxon>
        <taxon>Euteleostomi</taxon>
        <taxon>Mammalia</taxon>
        <taxon>Eutheria</taxon>
        <taxon>Laurasiatheria</taxon>
        <taxon>Carnivora</taxon>
        <taxon>Caniformia</taxon>
        <taxon>Musteloidea</taxon>
        <taxon>Mustelidae</taxon>
        <taxon>Mustelinae</taxon>
        <taxon>Mustela</taxon>
    </lineage>
</organism>
<protein>
    <submittedName>
        <fullName evidence="2">Uncharacterized protein LOC101682684 isoform X1</fullName>
    </submittedName>
</protein>
<proteinExistence type="predicted"/>
<reference evidence="2" key="1">
    <citation type="submission" date="2025-08" db="UniProtKB">
        <authorList>
            <consortium name="RefSeq"/>
        </authorList>
    </citation>
    <scope>IDENTIFICATION</scope>
    <source>
        <tissue evidence="2">Brain</tissue>
    </source>
</reference>
<dbReference type="AlphaFoldDB" id="A0A8U0RD02"/>
<dbReference type="GeneID" id="101682684"/>
<name>A0A8U0RD02_MUSPF</name>
<dbReference type="OrthoDB" id="10557744at2759"/>
<dbReference type="Proteomes" id="UP000000715">
    <property type="component" value="Unplaced"/>
</dbReference>
<evidence type="ECO:0000313" key="2">
    <source>
        <dbReference type="RefSeq" id="XP_044922941.1"/>
    </source>
</evidence>
<dbReference type="RefSeq" id="XP_044922941.1">
    <property type="nucleotide sequence ID" value="XM_045067006.1"/>
</dbReference>